<comment type="caution">
    <text evidence="1">The sequence shown here is derived from an EMBL/GenBank/DDBJ whole genome shotgun (WGS) entry which is preliminary data.</text>
</comment>
<dbReference type="EMBL" id="AYSL01001102">
    <property type="protein sequence ID" value="KTF06508.1"/>
    <property type="molecule type" value="Genomic_DNA"/>
</dbReference>
<gene>
    <name evidence="1" type="ORF">MGSAQ_001992</name>
</gene>
<sequence length="46" mass="4589">MLAKLKNSAKKNPLTLALLLALGTIGLGATASQQALAQPALSSVVT</sequence>
<protein>
    <submittedName>
        <fullName evidence="1">Secreted protein</fullName>
    </submittedName>
</protein>
<reference evidence="1" key="1">
    <citation type="submission" date="2013-11" db="EMBL/GenBank/DDBJ databases">
        <title>Microbial diversity, functional groups and degradation webs in Northern and Southern Mediterranean and Red Sea marine crude oil polluted sites.</title>
        <authorList>
            <person name="Daffonchio D."/>
            <person name="Mapelli F."/>
            <person name="Ferrer M."/>
            <person name="Richter M."/>
            <person name="Cherif A."/>
            <person name="Malkawi H.I."/>
            <person name="Yakimov M.M."/>
            <person name="Abdel-Fattah Y.R."/>
            <person name="Blaghen M."/>
            <person name="Golyshin P.N."/>
            <person name="Kalogerakis N."/>
            <person name="Boon N."/>
            <person name="Magagnini M."/>
            <person name="Fava F."/>
        </authorList>
    </citation>
    <scope>NUCLEOTIDE SEQUENCE</scope>
</reference>
<dbReference type="AlphaFoldDB" id="A0A1B6NT53"/>
<name>A0A1B6NT53_9ZZZZ</name>
<feature type="non-terminal residue" evidence="1">
    <location>
        <position position="46"/>
    </location>
</feature>
<organism evidence="1">
    <name type="scientific">marine sediment metagenome</name>
    <dbReference type="NCBI Taxonomy" id="412755"/>
    <lineage>
        <taxon>unclassified sequences</taxon>
        <taxon>metagenomes</taxon>
        <taxon>ecological metagenomes</taxon>
    </lineage>
</organism>
<evidence type="ECO:0000313" key="1">
    <source>
        <dbReference type="EMBL" id="KTF06508.1"/>
    </source>
</evidence>
<accession>A0A1B6NT53</accession>
<proteinExistence type="predicted"/>